<comment type="catalytic activity">
    <reaction evidence="9">
        <text>[amino-group carrier protein]-C-terminal-gamma-(L-lysyl)-L-glutamate + H2O = [amino-group carrier protein]-C-terminal-L-glutamate + L-lysine</text>
        <dbReference type="Rhea" id="RHEA:48684"/>
        <dbReference type="Rhea" id="RHEA-COMP:9693"/>
        <dbReference type="Rhea" id="RHEA-COMP:9715"/>
        <dbReference type="ChEBI" id="CHEBI:15377"/>
        <dbReference type="ChEBI" id="CHEBI:32551"/>
        <dbReference type="ChEBI" id="CHEBI:78525"/>
        <dbReference type="ChEBI" id="CHEBI:78526"/>
        <dbReference type="EC" id="3.5.1.130"/>
    </reaction>
</comment>
<dbReference type="UniPathway" id="UPA00068"/>
<feature type="binding site" evidence="9">
    <location>
        <position position="78"/>
    </location>
    <ligand>
        <name>Zn(2+)</name>
        <dbReference type="ChEBI" id="CHEBI:29105"/>
        <label>1</label>
    </ligand>
</feature>
<feature type="binding site" evidence="9">
    <location>
        <position position="339"/>
    </location>
    <ligand>
        <name>Zn(2+)</name>
        <dbReference type="ChEBI" id="CHEBI:29105"/>
        <label>2</label>
    </ligand>
</feature>
<dbReference type="GO" id="GO:0019878">
    <property type="term" value="P:lysine biosynthetic process via aminoadipic acid"/>
    <property type="evidence" value="ECO:0007669"/>
    <property type="project" value="UniProtKB-UniRule"/>
</dbReference>
<dbReference type="GO" id="GO:0005737">
    <property type="term" value="C:cytoplasm"/>
    <property type="evidence" value="ECO:0007669"/>
    <property type="project" value="UniProtKB-SubCell"/>
</dbReference>
<keyword evidence="8 9" id="KW-0170">Cobalt</keyword>
<dbReference type="InterPro" id="IPR002933">
    <property type="entry name" value="Peptidase_M20"/>
</dbReference>
<keyword evidence="3 9" id="KW-0028">Amino-acid biosynthesis</keyword>
<reference evidence="10" key="1">
    <citation type="journal article" date="2020" name="mSystems">
        <title>Genome- and Community-Level Interaction Insights into Carbon Utilization and Element Cycling Functions of Hydrothermarchaeota in Hydrothermal Sediment.</title>
        <authorList>
            <person name="Zhou Z."/>
            <person name="Liu Y."/>
            <person name="Xu W."/>
            <person name="Pan J."/>
            <person name="Luo Z.H."/>
            <person name="Li M."/>
        </authorList>
    </citation>
    <scope>NUCLEOTIDE SEQUENCE [LARGE SCALE GENOMIC DNA]</scope>
    <source>
        <strain evidence="10">SpSt-125</strain>
    </source>
</reference>
<keyword evidence="1 9" id="KW-0963">Cytoplasm</keyword>
<evidence type="ECO:0000256" key="1">
    <source>
        <dbReference type="ARBA" id="ARBA00022490"/>
    </source>
</evidence>
<gene>
    <name evidence="9" type="primary">lysK</name>
    <name evidence="10" type="ORF">ENO26_05815</name>
</gene>
<dbReference type="PANTHER" id="PTHR43808">
    <property type="entry name" value="ACETYLORNITHINE DEACETYLASE"/>
    <property type="match status" value="1"/>
</dbReference>
<keyword evidence="2 9" id="KW-0055">Arginine biosynthesis</keyword>
<name>A0A7J2U3U6_9CREN</name>
<organism evidence="10">
    <name type="scientific">Ignisphaera aggregans</name>
    <dbReference type="NCBI Taxonomy" id="334771"/>
    <lineage>
        <taxon>Archaea</taxon>
        <taxon>Thermoproteota</taxon>
        <taxon>Thermoprotei</taxon>
        <taxon>Desulfurococcales</taxon>
        <taxon>Desulfurococcaceae</taxon>
        <taxon>Ignisphaera</taxon>
    </lineage>
</organism>
<feature type="binding site" evidence="9">
    <location>
        <position position="160"/>
    </location>
    <ligand>
        <name>Zn(2+)</name>
        <dbReference type="ChEBI" id="CHEBI:29105"/>
        <label>1</label>
    </ligand>
</feature>
<feature type="binding site" evidence="9">
    <location>
        <position position="137"/>
    </location>
    <ligand>
        <name>Zn(2+)</name>
        <dbReference type="ChEBI" id="CHEBI:29105"/>
        <label>2</label>
    </ligand>
</feature>
<dbReference type="GO" id="GO:0016811">
    <property type="term" value="F:hydrolase activity, acting on carbon-nitrogen (but not peptide) bonds, in linear amides"/>
    <property type="evidence" value="ECO:0007669"/>
    <property type="project" value="UniProtKB-UniRule"/>
</dbReference>
<proteinExistence type="inferred from homology"/>
<protein>
    <recommendedName>
        <fullName evidence="9">Putative [LysW]-lysine/[LysW]-ornithine hydrolase</fullName>
        <ecNumber evidence="9">3.5.1.130</ecNumber>
        <ecNumber evidence="9">3.5.1.132</ecNumber>
    </recommendedName>
</protein>
<dbReference type="GO" id="GO:0050897">
    <property type="term" value="F:cobalt ion binding"/>
    <property type="evidence" value="ECO:0007669"/>
    <property type="project" value="UniProtKB-UniRule"/>
</dbReference>
<comment type="pathway">
    <text evidence="9">Amino-acid biosynthesis; L-lysine biosynthesis via AAA pathway; L-lysine from L-alpha-aminoadipate (Thermus route): step 5/5.</text>
</comment>
<comment type="catalytic activity">
    <reaction evidence="9">
        <text>[amino-group carrier protein]-C-terminal-gamma-(L-ornithyl)-L-glutamate + H2O = [amino-group carrier protein]-C-terminal-L-glutamate + L-ornithine</text>
        <dbReference type="Rhea" id="RHEA:52676"/>
        <dbReference type="Rhea" id="RHEA-COMP:9693"/>
        <dbReference type="Rhea" id="RHEA-COMP:13328"/>
        <dbReference type="ChEBI" id="CHEBI:15377"/>
        <dbReference type="ChEBI" id="CHEBI:46911"/>
        <dbReference type="ChEBI" id="CHEBI:78525"/>
        <dbReference type="ChEBI" id="CHEBI:136763"/>
        <dbReference type="EC" id="3.5.1.132"/>
    </reaction>
</comment>
<dbReference type="NCBIfam" id="NF001747">
    <property type="entry name" value="PRK00466.1"/>
    <property type="match status" value="1"/>
</dbReference>
<evidence type="ECO:0000256" key="8">
    <source>
        <dbReference type="ARBA" id="ARBA00023285"/>
    </source>
</evidence>
<feature type="binding site" evidence="9">
    <location>
        <position position="102"/>
    </location>
    <ligand>
        <name>Zn(2+)</name>
        <dbReference type="ChEBI" id="CHEBI:29105"/>
        <label>1</label>
    </ligand>
</feature>
<dbReference type="UniPathway" id="UPA00033">
    <property type="reaction ID" value="UER00039"/>
</dbReference>
<dbReference type="AlphaFoldDB" id="A0A7J2U3U6"/>
<comment type="cofactor">
    <cofactor evidence="9">
        <name>Zn(2+)</name>
        <dbReference type="ChEBI" id="CHEBI:29105"/>
    </cofactor>
    <cofactor evidence="9">
        <name>Co(2+)</name>
        <dbReference type="ChEBI" id="CHEBI:48828"/>
    </cofactor>
    <text evidence="9">Binds 2 Zn(2+) or Co(2+) ions per subunit.</text>
</comment>
<evidence type="ECO:0000256" key="9">
    <source>
        <dbReference type="HAMAP-Rule" id="MF_01120"/>
    </source>
</evidence>
<evidence type="ECO:0000256" key="6">
    <source>
        <dbReference type="ARBA" id="ARBA00022833"/>
    </source>
</evidence>
<evidence type="ECO:0000256" key="2">
    <source>
        <dbReference type="ARBA" id="ARBA00022571"/>
    </source>
</evidence>
<keyword evidence="4 9" id="KW-0479">Metal-binding</keyword>
<comment type="function">
    <text evidence="9">Catalyzes the release of L-lysine from [LysW]-gamma-L-lysine and the release of L-ornithine from [LysW]-L-ornithine.</text>
</comment>
<dbReference type="SUPFAM" id="SSF53187">
    <property type="entry name" value="Zn-dependent exopeptidases"/>
    <property type="match status" value="1"/>
</dbReference>
<keyword evidence="5 9" id="KW-0378">Hydrolase</keyword>
<evidence type="ECO:0000313" key="10">
    <source>
        <dbReference type="EMBL" id="HEM67065.1"/>
    </source>
</evidence>
<sequence length="370" mass="40905">MTLIMWWRLLENALKSLALEMLVDLLKAYSPSGHEEKAIKILHGYASILGFDKVYTDDAGNLIAELGYGEKSIALVGHIDTIPGELPVIINNDAVTGRGAVDAKGPLIAMFIGASLAKKHIDLDKFRVYAIAVIGEEGDSKGARELIKKGFKPSGIIIGEPSNNSIVLGYRGSMKVRIKCSSSPSHASSPPLESPACDKLIDLWIKIREKYSIFEAELTTATLLFMQCGDSAGYTIYPHEGSMYIDFRVGINDTIKSIDEYLKSLITHYSKCYYDVSDYTQPIKTSVNNTIVRALTRAIIMEGKRPRFVYKLGTSDMNLLYSCTSNIVAYGPGKSELSHTDKEEITVEEILYGAKVYRNAIKEFFKLISS</sequence>
<comment type="caution">
    <text evidence="10">The sequence shown here is derived from an EMBL/GenBank/DDBJ whole genome shotgun (WGS) entry which is preliminary data.</text>
</comment>
<dbReference type="GO" id="GO:0042450">
    <property type="term" value="P:L-arginine biosynthetic process via ornithine"/>
    <property type="evidence" value="ECO:0007669"/>
    <property type="project" value="UniProtKB-UniRule"/>
</dbReference>
<dbReference type="GO" id="GO:0008270">
    <property type="term" value="F:zinc ion binding"/>
    <property type="evidence" value="ECO:0007669"/>
    <property type="project" value="UniProtKB-UniRule"/>
</dbReference>
<dbReference type="EMBL" id="DSEU01000040">
    <property type="protein sequence ID" value="HEM67065.1"/>
    <property type="molecule type" value="Genomic_DNA"/>
</dbReference>
<keyword evidence="7 9" id="KW-0457">Lysine biosynthesis</keyword>
<dbReference type="Gene3D" id="3.40.630.10">
    <property type="entry name" value="Zn peptidases"/>
    <property type="match status" value="1"/>
</dbReference>
<dbReference type="PANTHER" id="PTHR43808:SF28">
    <property type="entry name" value="[LYSW]-LYSINE_[LYSW]-ORNITHINE HYDROLASE"/>
    <property type="match status" value="1"/>
</dbReference>
<accession>A0A7J2U3U6</accession>
<evidence type="ECO:0000256" key="4">
    <source>
        <dbReference type="ARBA" id="ARBA00022723"/>
    </source>
</evidence>
<evidence type="ECO:0000256" key="3">
    <source>
        <dbReference type="ARBA" id="ARBA00022605"/>
    </source>
</evidence>
<comment type="subcellular location">
    <subcellularLocation>
        <location evidence="9">Cytoplasm</location>
    </subcellularLocation>
</comment>
<feature type="active site" description="Proton acceptor" evidence="9">
    <location>
        <position position="136"/>
    </location>
</feature>
<dbReference type="EC" id="3.5.1.132" evidence="9"/>
<dbReference type="Pfam" id="PF01546">
    <property type="entry name" value="Peptidase_M20"/>
    <property type="match status" value="1"/>
</dbReference>
<dbReference type="NCBIfam" id="TIGR01902">
    <property type="entry name" value="dapE-lys-deAc"/>
    <property type="match status" value="1"/>
</dbReference>
<feature type="binding site" evidence="9">
    <location>
        <position position="102"/>
    </location>
    <ligand>
        <name>Zn(2+)</name>
        <dbReference type="ChEBI" id="CHEBI:29105"/>
        <label>2</label>
    </ligand>
</feature>
<dbReference type="HAMAP" id="MF_01120">
    <property type="entry name" value="LysK"/>
    <property type="match status" value="1"/>
</dbReference>
<dbReference type="InterPro" id="IPR050072">
    <property type="entry name" value="Peptidase_M20A"/>
</dbReference>
<evidence type="ECO:0000256" key="7">
    <source>
        <dbReference type="ARBA" id="ARBA00023154"/>
    </source>
</evidence>
<dbReference type="InterPro" id="IPR010175">
    <property type="entry name" value="LysK"/>
</dbReference>
<feature type="active site" evidence="9">
    <location>
        <position position="80"/>
    </location>
</feature>
<comment type="similarity">
    <text evidence="9">Belongs to the peptidase M20A family. LysK subfamily.</text>
</comment>
<dbReference type="EC" id="3.5.1.130" evidence="9"/>
<keyword evidence="6 9" id="KW-0862">Zinc</keyword>
<evidence type="ECO:0000256" key="5">
    <source>
        <dbReference type="ARBA" id="ARBA00022801"/>
    </source>
</evidence>
<comment type="pathway">
    <text evidence="9">Amino-acid biosynthesis; L-arginine biosynthesis.</text>
</comment>
<dbReference type="Gene3D" id="3.30.70.360">
    <property type="match status" value="1"/>
</dbReference>